<evidence type="ECO:0000313" key="2">
    <source>
        <dbReference type="EMBL" id="CAB3256934.1"/>
    </source>
</evidence>
<accession>A0A6F9DET6</accession>
<reference evidence="2" key="1">
    <citation type="submission" date="2020-04" db="EMBL/GenBank/DDBJ databases">
        <authorList>
            <person name="Neveu A P."/>
        </authorList>
    </citation>
    <scope>NUCLEOTIDE SEQUENCE</scope>
    <source>
        <tissue evidence="2">Whole embryo</tissue>
    </source>
</reference>
<sequence>MFKVVQSLCAVCSRVLQQPHVAKSSNIWKARFQQHRNFSMSVSVSNQEPKLNISDACVKQMKKVVTRDEFLRVIVEGGGCSGFQYKFELDSESQEDDRC</sequence>
<dbReference type="AlphaFoldDB" id="A0A6F9DET6"/>
<gene>
    <name evidence="2" type="primary">Isca2-002</name>
</gene>
<dbReference type="GO" id="GO:0005506">
    <property type="term" value="F:iron ion binding"/>
    <property type="evidence" value="ECO:0007669"/>
    <property type="project" value="TreeGrafter"/>
</dbReference>
<dbReference type="PANTHER" id="PTHR43011:SF1">
    <property type="entry name" value="IRON-SULFUR CLUSTER ASSEMBLY 2 HOMOLOG, MITOCHONDRIAL"/>
    <property type="match status" value="1"/>
</dbReference>
<dbReference type="GO" id="GO:0005739">
    <property type="term" value="C:mitochondrion"/>
    <property type="evidence" value="ECO:0007669"/>
    <property type="project" value="TreeGrafter"/>
</dbReference>
<dbReference type="GO" id="GO:0016226">
    <property type="term" value="P:iron-sulfur cluster assembly"/>
    <property type="evidence" value="ECO:0007669"/>
    <property type="project" value="TreeGrafter"/>
</dbReference>
<evidence type="ECO:0000256" key="1">
    <source>
        <dbReference type="ARBA" id="ARBA00006718"/>
    </source>
</evidence>
<dbReference type="InterPro" id="IPR035903">
    <property type="entry name" value="HesB-like_dom_sf"/>
</dbReference>
<protein>
    <submittedName>
        <fullName evidence="2">Iron-sulfur cluster assembly 2 homolog, mitochondrial-like</fullName>
    </submittedName>
</protein>
<name>A0A6F9DET6_9ASCI</name>
<dbReference type="Gene3D" id="2.60.300.12">
    <property type="entry name" value="HesB-like domain"/>
    <property type="match status" value="1"/>
</dbReference>
<organism evidence="2">
    <name type="scientific">Phallusia mammillata</name>
    <dbReference type="NCBI Taxonomy" id="59560"/>
    <lineage>
        <taxon>Eukaryota</taxon>
        <taxon>Metazoa</taxon>
        <taxon>Chordata</taxon>
        <taxon>Tunicata</taxon>
        <taxon>Ascidiacea</taxon>
        <taxon>Phlebobranchia</taxon>
        <taxon>Ascidiidae</taxon>
        <taxon>Phallusia</taxon>
    </lineage>
</organism>
<dbReference type="SUPFAM" id="SSF89360">
    <property type="entry name" value="HesB-like domain"/>
    <property type="match status" value="1"/>
</dbReference>
<dbReference type="EMBL" id="LR786050">
    <property type="protein sequence ID" value="CAB3256934.1"/>
    <property type="molecule type" value="mRNA"/>
</dbReference>
<dbReference type="GO" id="GO:0051539">
    <property type="term" value="F:4 iron, 4 sulfur cluster binding"/>
    <property type="evidence" value="ECO:0007669"/>
    <property type="project" value="TreeGrafter"/>
</dbReference>
<comment type="similarity">
    <text evidence="1">Belongs to the HesB/IscA family.</text>
</comment>
<dbReference type="GO" id="GO:0051537">
    <property type="term" value="F:2 iron, 2 sulfur cluster binding"/>
    <property type="evidence" value="ECO:0007669"/>
    <property type="project" value="TreeGrafter"/>
</dbReference>
<proteinExistence type="evidence at transcript level"/>
<dbReference type="PANTHER" id="PTHR43011">
    <property type="entry name" value="IRON-SULFUR CLUSTER ASSEMBLY 2 HOMOLOG, MITOCHONDRIAL"/>
    <property type="match status" value="1"/>
</dbReference>